<evidence type="ECO:0000313" key="2">
    <source>
        <dbReference type="EMBL" id="EJK75051.1"/>
    </source>
</evidence>
<proteinExistence type="predicted"/>
<comment type="caution">
    <text evidence="2">The sequence shown here is derived from an EMBL/GenBank/DDBJ whole genome shotgun (WGS) entry which is preliminary data.</text>
</comment>
<evidence type="ECO:0000313" key="3">
    <source>
        <dbReference type="Proteomes" id="UP000266841"/>
    </source>
</evidence>
<dbReference type="AlphaFoldDB" id="K0TL70"/>
<dbReference type="Proteomes" id="UP000266841">
    <property type="component" value="Unassembled WGS sequence"/>
</dbReference>
<feature type="region of interest" description="Disordered" evidence="1">
    <location>
        <begin position="247"/>
        <end position="282"/>
    </location>
</feature>
<feature type="region of interest" description="Disordered" evidence="1">
    <location>
        <begin position="302"/>
        <end position="328"/>
    </location>
</feature>
<dbReference type="EMBL" id="AGNL01003159">
    <property type="protein sequence ID" value="EJK75051.1"/>
    <property type="molecule type" value="Genomic_DNA"/>
</dbReference>
<accession>K0TL70</accession>
<gene>
    <name evidence="2" type="ORF">THAOC_03239</name>
</gene>
<organism evidence="2 3">
    <name type="scientific">Thalassiosira oceanica</name>
    <name type="common">Marine diatom</name>
    <dbReference type="NCBI Taxonomy" id="159749"/>
    <lineage>
        <taxon>Eukaryota</taxon>
        <taxon>Sar</taxon>
        <taxon>Stramenopiles</taxon>
        <taxon>Ochrophyta</taxon>
        <taxon>Bacillariophyta</taxon>
        <taxon>Coscinodiscophyceae</taxon>
        <taxon>Thalassiosirophycidae</taxon>
        <taxon>Thalassiosirales</taxon>
        <taxon>Thalassiosiraceae</taxon>
        <taxon>Thalassiosira</taxon>
    </lineage>
</organism>
<sequence>MDAIYLVDVADNGGIGTARQQQQRTGDATAQTRLACVRVPTRSALRSCAKAATATDPFGGREAAKMAPYLIGAAYVIDGPFDKNSSVVLTLAMTCDQMRSMLCKIKVAVATCILIVLVALLRVDHAVSQLLSAYDQAYGRWRATLRKGFFRRHWSNNEGDLQLLFPANNNSTAQAADLARQPVSSVTCDLSLERNGRFCLALSGSTAAHPLRGEYYLTPNPYCVTDRWYDELALRIWLCQSNHGVGTRQMSRENDTRSNADAKGARGPSRQRRDKKAPTERKVIGTFSALPIPVHSNVELEFSDGEDDDSVGDNFDGLGTLTPLTDNI</sequence>
<feature type="compositionally biased region" description="Acidic residues" evidence="1">
    <location>
        <begin position="302"/>
        <end position="311"/>
    </location>
</feature>
<keyword evidence="3" id="KW-1185">Reference proteome</keyword>
<dbReference type="OrthoDB" id="49405at2759"/>
<protein>
    <submittedName>
        <fullName evidence="2">Uncharacterized protein</fullName>
    </submittedName>
</protein>
<reference evidence="2 3" key="1">
    <citation type="journal article" date="2012" name="Genome Biol.">
        <title>Genome and low-iron response of an oceanic diatom adapted to chronic iron limitation.</title>
        <authorList>
            <person name="Lommer M."/>
            <person name="Specht M."/>
            <person name="Roy A.S."/>
            <person name="Kraemer L."/>
            <person name="Andreson R."/>
            <person name="Gutowska M.A."/>
            <person name="Wolf J."/>
            <person name="Bergner S.V."/>
            <person name="Schilhabel M.B."/>
            <person name="Klostermeier U.C."/>
            <person name="Beiko R.G."/>
            <person name="Rosenstiel P."/>
            <person name="Hippler M."/>
            <person name="Laroche J."/>
        </authorList>
    </citation>
    <scope>NUCLEOTIDE SEQUENCE [LARGE SCALE GENOMIC DNA]</scope>
    <source>
        <strain evidence="2 3">CCMP1005</strain>
    </source>
</reference>
<evidence type="ECO:0000256" key="1">
    <source>
        <dbReference type="SAM" id="MobiDB-lite"/>
    </source>
</evidence>
<name>K0TL70_THAOC</name>
<feature type="compositionally biased region" description="Basic and acidic residues" evidence="1">
    <location>
        <begin position="250"/>
        <end position="264"/>
    </location>
</feature>